<dbReference type="InterPro" id="IPR036431">
    <property type="entry name" value="ARID_dom_sf"/>
</dbReference>
<evidence type="ECO:0000256" key="5">
    <source>
        <dbReference type="ARBA" id="ARBA00054600"/>
    </source>
</evidence>
<comment type="function">
    <text evidence="5">Binds preferentially DNA with A/T-rich content.</text>
</comment>
<evidence type="ECO:0000256" key="2">
    <source>
        <dbReference type="ARBA" id="ARBA00023125"/>
    </source>
</evidence>
<keyword evidence="3" id="KW-0804">Transcription</keyword>
<dbReference type="FunFam" id="1.10.150.60:FF:000022">
    <property type="entry name" value="High mobility group B protein 15"/>
    <property type="match status" value="1"/>
</dbReference>
<keyword evidence="4" id="KW-0539">Nucleus</keyword>
<reference evidence="7 8" key="2">
    <citation type="journal article" date="2017" name="Front. Plant Sci.">
        <title>Gene Classification and Mining of Molecular Markers Useful in Red Clover (Trifolium pratense) Breeding.</title>
        <authorList>
            <person name="Istvanek J."/>
            <person name="Dluhosova J."/>
            <person name="Dluhos P."/>
            <person name="Patkova L."/>
            <person name="Nedelnik J."/>
            <person name="Repkova J."/>
        </authorList>
    </citation>
    <scope>NUCLEOTIDE SEQUENCE [LARGE SCALE GENOMIC DNA]</scope>
    <source>
        <strain evidence="8">cv. Tatra</strain>
        <tissue evidence="7">Young leaves</tissue>
    </source>
</reference>
<comment type="caution">
    <text evidence="7">The sequence shown here is derived from an EMBL/GenBank/DDBJ whole genome shotgun (WGS) entry which is preliminary data.</text>
</comment>
<dbReference type="AlphaFoldDB" id="A0A2K3LBZ9"/>
<protein>
    <submittedName>
        <fullName evidence="7">High mobility group B protein 15-like</fullName>
    </submittedName>
</protein>
<accession>A0A2K3LBZ9</accession>
<dbReference type="Pfam" id="PF01388">
    <property type="entry name" value="ARID"/>
    <property type="match status" value="1"/>
</dbReference>
<evidence type="ECO:0000256" key="4">
    <source>
        <dbReference type="ARBA" id="ARBA00023242"/>
    </source>
</evidence>
<feature type="domain" description="ARID" evidence="6">
    <location>
        <begin position="35"/>
        <end position="126"/>
    </location>
</feature>
<dbReference type="SMART" id="SM01014">
    <property type="entry name" value="ARID"/>
    <property type="match status" value="1"/>
</dbReference>
<dbReference type="InterPro" id="IPR001606">
    <property type="entry name" value="ARID_dom"/>
</dbReference>
<evidence type="ECO:0000256" key="1">
    <source>
        <dbReference type="ARBA" id="ARBA00023015"/>
    </source>
</evidence>
<reference evidence="7 8" key="1">
    <citation type="journal article" date="2014" name="Am. J. Bot.">
        <title>Genome assembly and annotation for red clover (Trifolium pratense; Fabaceae).</title>
        <authorList>
            <person name="Istvanek J."/>
            <person name="Jaros M."/>
            <person name="Krenek A."/>
            <person name="Repkova J."/>
        </authorList>
    </citation>
    <scope>NUCLEOTIDE SEQUENCE [LARGE SCALE GENOMIC DNA]</scope>
    <source>
        <strain evidence="8">cv. Tatra</strain>
        <tissue evidence="7">Young leaves</tissue>
    </source>
</reference>
<evidence type="ECO:0000256" key="3">
    <source>
        <dbReference type="ARBA" id="ARBA00023163"/>
    </source>
</evidence>
<keyword evidence="1" id="KW-0805">Transcription regulation</keyword>
<keyword evidence="2" id="KW-0238">DNA-binding</keyword>
<proteinExistence type="predicted"/>
<evidence type="ECO:0000259" key="6">
    <source>
        <dbReference type="PROSITE" id="PS51011"/>
    </source>
</evidence>
<gene>
    <name evidence="7" type="ORF">L195_g032001</name>
</gene>
<dbReference type="PANTHER" id="PTHR46691:SF3">
    <property type="entry name" value="HIGH MOBILITY GROUP B PROTEIN 15"/>
    <property type="match status" value="1"/>
</dbReference>
<sequence length="189" mass="21553">MASTSCVTKSPLPMKETALSHGEYPPAMATYEEVVDNPKLFMLSLEKLHALMCTKFMIPIIGGRELDLHRLFVEVTSRGGIEKIIKDRKWKEITLVFNFPSTATNASFVLRKYYTSLLYHYEQIYYFKARNWTHPTSDVLQSQSSIPIPAPKMQILHPSPQIQPAVFQQLNVNAARLPQGFCFAFLSPK</sequence>
<evidence type="ECO:0000313" key="7">
    <source>
        <dbReference type="EMBL" id="PNX76056.1"/>
    </source>
</evidence>
<dbReference type="PROSITE" id="PS51011">
    <property type="entry name" value="ARID"/>
    <property type="match status" value="1"/>
</dbReference>
<dbReference type="Proteomes" id="UP000236291">
    <property type="component" value="Unassembled WGS sequence"/>
</dbReference>
<organism evidence="7 8">
    <name type="scientific">Trifolium pratense</name>
    <name type="common">Red clover</name>
    <dbReference type="NCBI Taxonomy" id="57577"/>
    <lineage>
        <taxon>Eukaryota</taxon>
        <taxon>Viridiplantae</taxon>
        <taxon>Streptophyta</taxon>
        <taxon>Embryophyta</taxon>
        <taxon>Tracheophyta</taxon>
        <taxon>Spermatophyta</taxon>
        <taxon>Magnoliopsida</taxon>
        <taxon>eudicotyledons</taxon>
        <taxon>Gunneridae</taxon>
        <taxon>Pentapetalae</taxon>
        <taxon>rosids</taxon>
        <taxon>fabids</taxon>
        <taxon>Fabales</taxon>
        <taxon>Fabaceae</taxon>
        <taxon>Papilionoideae</taxon>
        <taxon>50 kb inversion clade</taxon>
        <taxon>NPAAA clade</taxon>
        <taxon>Hologalegina</taxon>
        <taxon>IRL clade</taxon>
        <taxon>Trifolieae</taxon>
        <taxon>Trifolium</taxon>
    </lineage>
</organism>
<dbReference type="Gene3D" id="1.10.150.60">
    <property type="entry name" value="ARID DNA-binding domain"/>
    <property type="match status" value="1"/>
</dbReference>
<dbReference type="STRING" id="57577.A0A2K3LBZ9"/>
<dbReference type="GO" id="GO:0003677">
    <property type="term" value="F:DNA binding"/>
    <property type="evidence" value="ECO:0007669"/>
    <property type="project" value="UniProtKB-KW"/>
</dbReference>
<dbReference type="CDD" id="cd16872">
    <property type="entry name" value="ARID_HMGB9-like"/>
    <property type="match status" value="1"/>
</dbReference>
<dbReference type="ExpressionAtlas" id="A0A2K3LBZ9">
    <property type="expression patterns" value="baseline"/>
</dbReference>
<dbReference type="SUPFAM" id="SSF46774">
    <property type="entry name" value="ARID-like"/>
    <property type="match status" value="1"/>
</dbReference>
<dbReference type="SMART" id="SM00501">
    <property type="entry name" value="BRIGHT"/>
    <property type="match status" value="1"/>
</dbReference>
<dbReference type="PANTHER" id="PTHR46691">
    <property type="entry name" value="HIGH MOBILITY GROUP B PROTEIN 9"/>
    <property type="match status" value="1"/>
</dbReference>
<dbReference type="EMBL" id="ASHM01030044">
    <property type="protein sequence ID" value="PNX76056.1"/>
    <property type="molecule type" value="Genomic_DNA"/>
</dbReference>
<evidence type="ECO:0000313" key="8">
    <source>
        <dbReference type="Proteomes" id="UP000236291"/>
    </source>
</evidence>
<dbReference type="InterPro" id="IPR045303">
    <property type="entry name" value="ARID_HMGB9-like"/>
</dbReference>
<name>A0A2K3LBZ9_TRIPR</name>